<dbReference type="RefSeq" id="WP_213370952.1">
    <property type="nucleotide sequence ID" value="NZ_QTKX01000002.1"/>
</dbReference>
<comment type="caution">
    <text evidence="2">The sequence shown here is derived from an EMBL/GenBank/DDBJ whole genome shotgun (WGS) entry which is preliminary data.</text>
</comment>
<accession>A0A944CN71</accession>
<keyword evidence="1" id="KW-1133">Transmembrane helix</keyword>
<reference evidence="2 3" key="1">
    <citation type="journal article" date="2021" name="Microorganisms">
        <title>Bacterial Dimethylsulfoniopropionate Biosynthesis in the East China Sea.</title>
        <authorList>
            <person name="Liu J."/>
            <person name="Zhang Y."/>
            <person name="Liu J."/>
            <person name="Zhong H."/>
            <person name="Williams B.T."/>
            <person name="Zheng Y."/>
            <person name="Curson A.R.J."/>
            <person name="Sun C."/>
            <person name="Sun H."/>
            <person name="Song D."/>
            <person name="Wagner Mackenzie B."/>
            <person name="Bermejo Martinez A."/>
            <person name="Todd J.D."/>
            <person name="Zhang X.H."/>
        </authorList>
    </citation>
    <scope>NUCLEOTIDE SEQUENCE [LARGE SCALE GENOMIC DNA]</scope>
    <source>
        <strain evidence="2 3">ESS08</strain>
    </source>
</reference>
<evidence type="ECO:0000313" key="2">
    <source>
        <dbReference type="EMBL" id="MBS8266089.1"/>
    </source>
</evidence>
<evidence type="ECO:0000313" key="3">
    <source>
        <dbReference type="Proteomes" id="UP000761411"/>
    </source>
</evidence>
<keyword evidence="3" id="KW-1185">Reference proteome</keyword>
<name>A0A944CN71_9BACI</name>
<dbReference type="Proteomes" id="UP000761411">
    <property type="component" value="Unassembled WGS sequence"/>
</dbReference>
<keyword evidence="1" id="KW-0472">Membrane</keyword>
<keyword evidence="1" id="KW-0812">Transmembrane</keyword>
<dbReference type="EMBL" id="QTKX01000002">
    <property type="protein sequence ID" value="MBS8266089.1"/>
    <property type="molecule type" value="Genomic_DNA"/>
</dbReference>
<organism evidence="2 3">
    <name type="scientific">Mesobacillus boroniphilus</name>
    <dbReference type="NCBI Taxonomy" id="308892"/>
    <lineage>
        <taxon>Bacteria</taxon>
        <taxon>Bacillati</taxon>
        <taxon>Bacillota</taxon>
        <taxon>Bacilli</taxon>
        <taxon>Bacillales</taxon>
        <taxon>Bacillaceae</taxon>
        <taxon>Mesobacillus</taxon>
    </lineage>
</organism>
<proteinExistence type="predicted"/>
<dbReference type="AlphaFoldDB" id="A0A944CN71"/>
<gene>
    <name evidence="2" type="ORF">DYI25_16805</name>
</gene>
<sequence length="125" mass="14160">MAKRKKLLSLIFVLVIAAILALYWAAHQKILSGNFDRLTVSGMDGTTIQVIKESAEIEKIISSINESPRNFIYNAGFTYDHLPHGILTFENNTEKVQIGFIITNGNTLTKHWEIETEFLFENTSD</sequence>
<feature type="transmembrane region" description="Helical" evidence="1">
    <location>
        <begin position="7"/>
        <end position="26"/>
    </location>
</feature>
<evidence type="ECO:0000256" key="1">
    <source>
        <dbReference type="SAM" id="Phobius"/>
    </source>
</evidence>
<protein>
    <submittedName>
        <fullName evidence="2">Uncharacterized protein</fullName>
    </submittedName>
</protein>